<organism evidence="1 2">
    <name type="scientific">Flavimaribacter sediminis</name>
    <dbReference type="NCBI Taxonomy" id="2865987"/>
    <lineage>
        <taxon>Bacteria</taxon>
        <taxon>Pseudomonadati</taxon>
        <taxon>Pseudomonadota</taxon>
        <taxon>Alphaproteobacteria</taxon>
        <taxon>Hyphomicrobiales</taxon>
        <taxon>Rhizobiaceae</taxon>
        <taxon>Flavimaribacter</taxon>
    </lineage>
</organism>
<keyword evidence="2" id="KW-1185">Reference proteome</keyword>
<dbReference type="Proteomes" id="UP001196509">
    <property type="component" value="Unassembled WGS sequence"/>
</dbReference>
<evidence type="ECO:0000313" key="2">
    <source>
        <dbReference type="Proteomes" id="UP001196509"/>
    </source>
</evidence>
<evidence type="ECO:0000313" key="1">
    <source>
        <dbReference type="EMBL" id="MBW8640475.1"/>
    </source>
</evidence>
<name>A0AAE3D277_9HYPH</name>
<dbReference type="RefSeq" id="WP_220231193.1">
    <property type="nucleotide sequence ID" value="NZ_JAICBX010000006.1"/>
</dbReference>
<sequence length="59" mass="6466">MLGSGFQQATIAAFLAFLVFVVLPKACGGEPDQEAAETETCEIHWNGRGYEIQCEETEE</sequence>
<accession>A0AAE3D277</accession>
<proteinExistence type="predicted"/>
<dbReference type="AlphaFoldDB" id="A0AAE3D277"/>
<protein>
    <submittedName>
        <fullName evidence="1">Uncharacterized protein</fullName>
    </submittedName>
</protein>
<gene>
    <name evidence="1" type="ORF">K1W69_25005</name>
</gene>
<comment type="caution">
    <text evidence="1">The sequence shown here is derived from an EMBL/GenBank/DDBJ whole genome shotgun (WGS) entry which is preliminary data.</text>
</comment>
<reference evidence="1" key="1">
    <citation type="submission" date="2021-08" db="EMBL/GenBank/DDBJ databases">
        <title>Hoeflea bacterium WL0058 sp. nov., isolated from the sediment.</title>
        <authorList>
            <person name="Wang L."/>
            <person name="Zhang D."/>
        </authorList>
    </citation>
    <scope>NUCLEOTIDE SEQUENCE</scope>
    <source>
        <strain evidence="1">WL0058</strain>
    </source>
</reference>
<dbReference type="EMBL" id="JAICBX010000006">
    <property type="protein sequence ID" value="MBW8640475.1"/>
    <property type="molecule type" value="Genomic_DNA"/>
</dbReference>